<dbReference type="SMART" id="SM00826">
    <property type="entry name" value="PKS_DH"/>
    <property type="match status" value="2"/>
</dbReference>
<dbReference type="SMART" id="SM00822">
    <property type="entry name" value="PKS_KR"/>
    <property type="match status" value="3"/>
</dbReference>
<dbReference type="InterPro" id="IPR002364">
    <property type="entry name" value="Quin_OxRdtase/zeta-crystal_CS"/>
</dbReference>
<feature type="region of interest" description="C-terminal hotdog fold" evidence="12">
    <location>
        <begin position="1038"/>
        <end position="1185"/>
    </location>
</feature>
<dbReference type="Pfam" id="PF00107">
    <property type="entry name" value="ADH_zinc_N"/>
    <property type="match status" value="1"/>
</dbReference>
<dbReference type="SUPFAM" id="SSF47336">
    <property type="entry name" value="ACP-like"/>
    <property type="match status" value="6"/>
</dbReference>
<dbReference type="Gene3D" id="3.40.50.150">
    <property type="entry name" value="Vaccinia Virus protein VP39"/>
    <property type="match status" value="1"/>
</dbReference>
<dbReference type="GO" id="GO:0016491">
    <property type="term" value="F:oxidoreductase activity"/>
    <property type="evidence" value="ECO:0007669"/>
    <property type="project" value="InterPro"/>
</dbReference>
<dbReference type="FunFam" id="3.40.47.10:FF:000019">
    <property type="entry name" value="Polyketide synthase type I"/>
    <property type="match status" value="3"/>
</dbReference>
<dbReference type="InterPro" id="IPR049552">
    <property type="entry name" value="PKS_DH_N"/>
</dbReference>
<feature type="active site" description="Proton acceptor; for dehydratase activity" evidence="12">
    <location>
        <position position="3688"/>
    </location>
</feature>
<reference evidence="16" key="1">
    <citation type="journal article" date="2018" name="Nat. Commun.">
        <title>An antifungal polyketide associated with horizontally acquired genes supports symbiont-mediated defense in Lagria villosa beetles.</title>
        <authorList>
            <person name="Florez L.V."/>
            <person name="Scherlach K."/>
            <person name="Miller I.J."/>
            <person name="Rodrigues A."/>
            <person name="Kwan J.C."/>
            <person name="Hertweck C."/>
            <person name="Kaltenpoth M."/>
        </authorList>
    </citation>
    <scope>NUCLEOTIDE SEQUENCE</scope>
    <source>
        <strain evidence="16">Lv-StB</strain>
    </source>
</reference>
<dbReference type="InterPro" id="IPR006162">
    <property type="entry name" value="Ppantetheine_attach_site"/>
</dbReference>
<dbReference type="Gene3D" id="3.40.50.720">
    <property type="entry name" value="NAD(P)-binding Rossmann-like Domain"/>
    <property type="match status" value="4"/>
</dbReference>
<dbReference type="PROSITE" id="PS00012">
    <property type="entry name" value="PHOSPHOPANTETHEINE"/>
    <property type="match status" value="2"/>
</dbReference>
<evidence type="ECO:0000256" key="9">
    <source>
        <dbReference type="ARBA" id="ARBA00023268"/>
    </source>
</evidence>
<dbReference type="PROSITE" id="PS00098">
    <property type="entry name" value="THIOLASE_1"/>
    <property type="match status" value="1"/>
</dbReference>
<dbReference type="GO" id="GO:0031177">
    <property type="term" value="F:phosphopantetheine binding"/>
    <property type="evidence" value="ECO:0007669"/>
    <property type="project" value="InterPro"/>
</dbReference>
<dbReference type="SMART" id="SM00829">
    <property type="entry name" value="PKS_ER"/>
    <property type="match status" value="1"/>
</dbReference>
<evidence type="ECO:0000256" key="12">
    <source>
        <dbReference type="PROSITE-ProRule" id="PRU01363"/>
    </source>
</evidence>
<dbReference type="GO" id="GO:0004312">
    <property type="term" value="F:fatty acid synthase activity"/>
    <property type="evidence" value="ECO:0007669"/>
    <property type="project" value="TreeGrafter"/>
</dbReference>
<dbReference type="InterPro" id="IPR011032">
    <property type="entry name" value="GroES-like_sf"/>
</dbReference>
<dbReference type="PROSITE" id="PS52004">
    <property type="entry name" value="KS3_2"/>
    <property type="match status" value="5"/>
</dbReference>
<evidence type="ECO:0000256" key="3">
    <source>
        <dbReference type="ARBA" id="ARBA00022450"/>
    </source>
</evidence>
<proteinExistence type="predicted"/>
<dbReference type="InterPro" id="IPR014030">
    <property type="entry name" value="Ketoacyl_synth_N"/>
</dbReference>
<organism evidence="16">
    <name type="scientific">Burkholderia gladioli</name>
    <name type="common">Pseudomonas marginata</name>
    <name type="synonym">Phytomonas marginata</name>
    <dbReference type="NCBI Taxonomy" id="28095"/>
    <lineage>
        <taxon>Bacteria</taxon>
        <taxon>Pseudomonadati</taxon>
        <taxon>Pseudomonadota</taxon>
        <taxon>Betaproteobacteria</taxon>
        <taxon>Burkholderiales</taxon>
        <taxon>Burkholderiaceae</taxon>
        <taxon>Burkholderia</taxon>
    </lineage>
</organism>
<dbReference type="InterPro" id="IPR057326">
    <property type="entry name" value="KR_dom"/>
</dbReference>
<comment type="subcellular location">
    <subcellularLocation>
        <location evidence="1">Cytoplasm</location>
    </subcellularLocation>
</comment>
<feature type="domain" description="Carrier" evidence="13">
    <location>
        <begin position="4925"/>
        <end position="5003"/>
    </location>
</feature>
<evidence type="ECO:0000259" key="15">
    <source>
        <dbReference type="PROSITE" id="PS52019"/>
    </source>
</evidence>
<dbReference type="GO" id="GO:0004315">
    <property type="term" value="F:3-oxoacyl-[acyl-carrier-protein] synthase activity"/>
    <property type="evidence" value="ECO:0007669"/>
    <property type="project" value="InterPro"/>
</dbReference>
<protein>
    <submittedName>
        <fullName evidence="16">Trans-AT PKS LgaC</fullName>
    </submittedName>
</protein>
<feature type="domain" description="PKS/mFAS DH" evidence="15">
    <location>
        <begin position="907"/>
        <end position="1185"/>
    </location>
</feature>
<name>A0A2Z4XFZ7_BURGA</name>
<dbReference type="Gene3D" id="1.10.1240.100">
    <property type="match status" value="4"/>
</dbReference>
<dbReference type="EMBL" id="MH171092">
    <property type="protein sequence ID" value="AXA20092.1"/>
    <property type="molecule type" value="Genomic_DNA"/>
</dbReference>
<dbReference type="Pfam" id="PF22336">
    <property type="entry name" value="RhiE-like_linker"/>
    <property type="match status" value="4"/>
</dbReference>
<dbReference type="PROSITE" id="PS00606">
    <property type="entry name" value="KS3_1"/>
    <property type="match status" value="4"/>
</dbReference>
<keyword evidence="10" id="KW-0012">Acyltransferase</keyword>
<dbReference type="InterPro" id="IPR036736">
    <property type="entry name" value="ACP-like_sf"/>
</dbReference>
<feature type="active site" description="Proton acceptor; for dehydratase activity" evidence="12">
    <location>
        <position position="936"/>
    </location>
</feature>
<evidence type="ECO:0000256" key="4">
    <source>
        <dbReference type="ARBA" id="ARBA00022490"/>
    </source>
</evidence>
<feature type="domain" description="Carrier" evidence="13">
    <location>
        <begin position="6046"/>
        <end position="6119"/>
    </location>
</feature>
<dbReference type="InterPro" id="IPR036291">
    <property type="entry name" value="NAD(P)-bd_dom_sf"/>
</dbReference>
<dbReference type="SUPFAM" id="SSF51735">
    <property type="entry name" value="NAD(P)-binding Rossmann-fold domains"/>
    <property type="match status" value="5"/>
</dbReference>
<evidence type="ECO:0000256" key="7">
    <source>
        <dbReference type="ARBA" id="ARBA00022737"/>
    </source>
</evidence>
<dbReference type="PROSITE" id="PS50075">
    <property type="entry name" value="CARRIER"/>
    <property type="match status" value="5"/>
</dbReference>
<feature type="domain" description="Carrier" evidence="13">
    <location>
        <begin position="1643"/>
        <end position="1720"/>
    </location>
</feature>
<dbReference type="InterPro" id="IPR013149">
    <property type="entry name" value="ADH-like_C"/>
</dbReference>
<feature type="domain" description="Carrier" evidence="13">
    <location>
        <begin position="51"/>
        <end position="127"/>
    </location>
</feature>
<dbReference type="InterPro" id="IPR020806">
    <property type="entry name" value="PKS_PP-bd"/>
</dbReference>
<dbReference type="CDD" id="cd08953">
    <property type="entry name" value="KR_2_SDR_x"/>
    <property type="match status" value="2"/>
</dbReference>
<dbReference type="SMART" id="SM00825">
    <property type="entry name" value="PKS_KS"/>
    <property type="match status" value="5"/>
</dbReference>
<dbReference type="InterPro" id="IPR013968">
    <property type="entry name" value="PKS_KR"/>
</dbReference>
<dbReference type="SMART" id="SM01294">
    <property type="entry name" value="PKS_PP_betabranch"/>
    <property type="match status" value="3"/>
</dbReference>
<dbReference type="Pfam" id="PF00550">
    <property type="entry name" value="PP-binding"/>
    <property type="match status" value="5"/>
</dbReference>
<dbReference type="InterPro" id="IPR049551">
    <property type="entry name" value="PKS_DH_C"/>
</dbReference>
<keyword evidence="9" id="KW-0511">Multifunctional enzyme</keyword>
<comment type="pathway">
    <text evidence="2">Antibiotic biosynthesis.</text>
</comment>
<dbReference type="Pfam" id="PF08240">
    <property type="entry name" value="ADH_N"/>
    <property type="match status" value="1"/>
</dbReference>
<keyword evidence="6" id="KW-0808">Transferase</keyword>
<feature type="region of interest" description="N-terminal hotdog fold" evidence="12">
    <location>
        <begin position="907"/>
        <end position="1023"/>
    </location>
</feature>
<dbReference type="GO" id="GO:0008270">
    <property type="term" value="F:zinc ion binding"/>
    <property type="evidence" value="ECO:0007669"/>
    <property type="project" value="InterPro"/>
</dbReference>
<dbReference type="CDD" id="cd00833">
    <property type="entry name" value="PKS"/>
    <property type="match status" value="5"/>
</dbReference>
<evidence type="ECO:0000256" key="2">
    <source>
        <dbReference type="ARBA" id="ARBA00004792"/>
    </source>
</evidence>
<dbReference type="PROSITE" id="PS01162">
    <property type="entry name" value="QOR_ZETA_CRYSTAL"/>
    <property type="match status" value="1"/>
</dbReference>
<dbReference type="InterPro" id="IPR020615">
    <property type="entry name" value="Thiolase_acyl_enz_int_AS"/>
</dbReference>
<dbReference type="InterPro" id="IPR013154">
    <property type="entry name" value="ADH-like_N"/>
</dbReference>
<dbReference type="Pfam" id="PF22621">
    <property type="entry name" value="CurL-like_PKS_C"/>
    <property type="match status" value="1"/>
</dbReference>
<keyword evidence="4" id="KW-0963">Cytoplasm</keyword>
<dbReference type="InterPro" id="IPR050091">
    <property type="entry name" value="PKS_NRPS_Biosynth_Enz"/>
</dbReference>
<dbReference type="SMART" id="SM00823">
    <property type="entry name" value="PKS_PP"/>
    <property type="match status" value="5"/>
</dbReference>
<keyword evidence="8" id="KW-0521">NADP</keyword>
<dbReference type="SUPFAM" id="SSF53335">
    <property type="entry name" value="S-adenosyl-L-methionine-dependent methyltransferases"/>
    <property type="match status" value="1"/>
</dbReference>
<evidence type="ECO:0000256" key="11">
    <source>
        <dbReference type="ARBA" id="ARBA00054155"/>
    </source>
</evidence>
<feature type="domain" description="Carrier" evidence="13">
    <location>
        <begin position="2898"/>
        <end position="2972"/>
    </location>
</feature>
<dbReference type="Gene3D" id="1.10.1200.10">
    <property type="entry name" value="ACP-like"/>
    <property type="match status" value="5"/>
</dbReference>
<dbReference type="Pfam" id="PF08242">
    <property type="entry name" value="Methyltransf_12"/>
    <property type="match status" value="1"/>
</dbReference>
<dbReference type="InterPro" id="IPR029063">
    <property type="entry name" value="SAM-dependent_MTases_sf"/>
</dbReference>
<keyword evidence="5" id="KW-0597">Phosphoprotein</keyword>
<dbReference type="Pfam" id="PF02801">
    <property type="entry name" value="Ketoacyl-synt_C"/>
    <property type="match status" value="5"/>
</dbReference>
<evidence type="ECO:0000256" key="5">
    <source>
        <dbReference type="ARBA" id="ARBA00022553"/>
    </source>
</evidence>
<dbReference type="PANTHER" id="PTHR43775:SF37">
    <property type="entry name" value="SI:DKEY-61P9.11"/>
    <property type="match status" value="1"/>
</dbReference>
<dbReference type="InterPro" id="IPR042104">
    <property type="entry name" value="PKS_dehydratase_sf"/>
</dbReference>
<feature type="region of interest" description="N-terminal hotdog fold" evidence="12">
    <location>
        <begin position="3655"/>
        <end position="3782"/>
    </location>
</feature>
<evidence type="ECO:0000313" key="16">
    <source>
        <dbReference type="EMBL" id="AXA20092.1"/>
    </source>
</evidence>
<feature type="active site" description="Proton donor; for dehydratase activity" evidence="12">
    <location>
        <position position="1100"/>
    </location>
</feature>
<dbReference type="InterPro" id="IPR018201">
    <property type="entry name" value="Ketoacyl_synth_AS"/>
</dbReference>
<dbReference type="InterPro" id="IPR054514">
    <property type="entry name" value="RhiE-like_linker"/>
</dbReference>
<dbReference type="Pfam" id="PF00109">
    <property type="entry name" value="ketoacyl-synt"/>
    <property type="match status" value="5"/>
</dbReference>
<feature type="region of interest" description="C-terminal hotdog fold" evidence="12">
    <location>
        <begin position="3796"/>
        <end position="3946"/>
    </location>
</feature>
<feature type="domain" description="Ketosynthase family 3 (KS3)" evidence="14">
    <location>
        <begin position="3034"/>
        <end position="3452"/>
    </location>
</feature>
<dbReference type="InterPro" id="IPR009081">
    <property type="entry name" value="PP-bd_ACP"/>
</dbReference>
<dbReference type="SUPFAM" id="SSF50129">
    <property type="entry name" value="GroES-like"/>
    <property type="match status" value="1"/>
</dbReference>
<dbReference type="InterPro" id="IPR020807">
    <property type="entry name" value="PKS_DH"/>
</dbReference>
<feature type="domain" description="PKS/mFAS DH" evidence="15">
    <location>
        <begin position="3655"/>
        <end position="3946"/>
    </location>
</feature>
<dbReference type="InterPro" id="IPR020843">
    <property type="entry name" value="ER"/>
</dbReference>
<evidence type="ECO:0000259" key="13">
    <source>
        <dbReference type="PROSITE" id="PS50075"/>
    </source>
</evidence>
<dbReference type="InterPro" id="IPR049900">
    <property type="entry name" value="PKS_mFAS_DH"/>
</dbReference>
<accession>A0A2Z4XFZ7</accession>
<keyword evidence="3" id="KW-0596">Phosphopantetheine</keyword>
<dbReference type="Pfam" id="PF21089">
    <property type="entry name" value="PKS_DH_N"/>
    <property type="match status" value="2"/>
</dbReference>
<keyword evidence="7" id="KW-0677">Repeat</keyword>
<dbReference type="PROSITE" id="PS52019">
    <property type="entry name" value="PKS_MFAS_DH"/>
    <property type="match status" value="2"/>
</dbReference>
<feature type="domain" description="Ketosynthase family 3 (KS3)" evidence="14">
    <location>
        <begin position="5419"/>
        <end position="5829"/>
    </location>
</feature>
<sequence>MTDHVAEIYHQVASGQLSKDEALARLCQVKDEQAAQGVAKQVHKPAQPVAVSREAVTQALAALYAGQSKIAPEAIDPLEPLESYGIDSIVIAGMNRELGERFASLSKTLFFEHRTLDSLAGFLWREREPACRAWLLASGTTVRTVAASPASRIEVAASAAAASAISDEPIPGDRAGTGAPETFGPANGMAVDASAWPPIAIVGLAGRYPQAADLDAFWRNLREGRDCIVEVPVERWPLDGFYEPDPDRAIASGRSYGKWGGFLEGFADFDALFFSISPLEAMGMDPQERLFLQSAWHALEDAGYTRESLAERCGGRVGVFAGVTRNGFGLLGLEAWHAGGMVFSQPAFSSIPNRVSYALDLRGPSLPVDTMCSSSLTAIHEACAALHRGDCVMALAGGVNLCVHPASYVGLATGRMLSRDGRCRSFGAGGDGYVPGEGVGVVMLKPLAEAQASGDRIHGVIRATSVNHGGRTNGFTVPNPTAQAELIAESLRKSGIHPRAIGYVEAHGTGTALGDPIEVSGLVQAFAPYTRERGFCALGSAKSNLGHLEAAAGIAGLTKVLLQMRHGELAPSLHAAQLNPNIDFEGTPFVVQRELAPWAEPELDLDGQLRRYPRIASVSSFGAGGANAHLLVEQYLAPAVPSVSSAGPQAIVLSARTPERLCAAVQALLDHVESGGGTAAGLAANLSAWLVEELAAIVGVEATAIDPHETLANLGVEILHRTRWYERVQERLNLPWSLKNFLDQDSVQQLGNTLLREQGATVVAQFHAPVAAPVLADLAYTLQIGREAMPERLAFVAADLAELATGLRGFLDGASRLPLWHGKAARGRALPARVDQAQWQAWIDARDWSQLLPAWVAGHELPWRDMPGAPGARRIGLPLYPFAAERYWVDPQSLRPRPTASLESRLHPLVRKRVDSVEGPAFLSRFSGAESFFSDHRVGGRSILPGVAYLEMARAAASLAADGATIRSLRNVVWARPIEAGADGVAVTLRLQPHQQGSWRYEVLGADDGVHGQGLAELALPEAPPVDLDLAALRARMQGGALANEALYQAYAAMGIAYGAAHRGFVQALVGESELLAELCLPSAVQADAQAYVLHPSLMDAAFQATLGLYLLSKRADAAKAMLPFALETLELHWAPPARVWAWIRSRGERSGIEKFDIELCDEQGRICVRMLGFSSRVLEAPAVSPEVPPAVLEAPSLLLSRYAWQDAPARRAAPDPALTRRLLLVSIAPQPVVWRQLGQGELLQAAAVQPEQACASLYVQIFERVQAWLEEKGRDTCLWQLAISGQGAELLLAGLSGLLRSASQESRRLLGQLMILEGDEDLASLRARLDENAASPFDSLVRYRAGRRETWHLLELPSNDGEAEAAPLPWRQNGVYLLSGGAGELGLLFVEEIARRATGATLVLTGRSALPDARRARLDALCEQGAQYRYEPVDVTDRQAVTQLVEYVVAEYGRLDGVLHIAGVLRDSYILKKDRAAFEQVLAPKLLGTANLDHATRTLDLDFFLMFSSSAAIFGNLGQTDYAAANGFMDAYAAYRQARGGRGRSLSVNWPLWRDGGMGMEAATEEMMLANTGMVAMRTPSGFSALARALHSDLPQVAVMEGLVERMRQKLLVPSAPSMQAVPVASASAAIAPSAQTDHHAEIVARVARGLRQMVAELLKLELDQIDIEDDLSDYGFDSITFTSFSNRINKQFGLELIPTIFFEYPDIAGLAGHLAEAHGAALGASLGLLAASAQGDRAQTRSAMSAEAVATANVSAEMPVPLAPQLSDQSAAASNTPVARRGVAVIGISGSFPGADGVDALWQLLERGGDAICEVPASRWDWRRCLPPGESEAVQARVRWGGFIDGVDRFDPLFFGISPREAELMDPQQRLLLSYAWLAVEDAGYAPQSLGGTDTGLFVGTAVGSYGSLVVQAGRSRDAYSSTSSVASIGPSRVSYFLDWHGPSEPIETACSSSLVAVHRAVQAIESGRCEAVLAGGVNTISTPEAHIAFSKAGMLSVDGRCQTFSAKANGYVRGEGVGMLFLKDLVAAERDGDTIHAVIVGSAENHGGRATSLTAPNPKAQAALLKAAYAKAGFDPRLLGYIEVHGTGTELGDPIEVNALKSAFKDLYQRAGVEPPGQPHCGLGSIKTNIGHLELAAGVAGIIKVLLQLRHRTLVRSLHGEQVNPYVQLEGSPFYLVQENLPWDAPRDAQGREQPRRAGVSSFGFGGVNAHVVLEEYVAPPARATAPAACPVLVPLSARNETRLREAAARLADFAAAHADDAALDLHDLAYTLQVGRDAMEARLGLMVSDKAELARCLRAWLDDAGAGEVFQAAPGKAQKEALALFAGDEELAGVVEGWWRNGKQAKLLDLWVKGLDLDWARLRAGAGRRRISLPGYPFANERYWLKPVSAETAALGLVASTPIETDEAAVLFFEENWHPYPIREALIASSTRTLLCCLSDATHRKALREAVFRYDPKWHLVFLDRQAPEPFDRQGWTDALCLLEQGGPVIDAVLYLRPLEEAGLRLAEAAPLGLVQALGSMKTRPARLVLGGEYADESERSQLEAWIGLERSIGLALPGCRAVTVLREAGDTIDWVAWTQLLRTALGEAAPRNLLADRDSLRHLQVQPLEPRAAAVADLGTTVLITGGTGGLGLILARHLAVGRRCNLVLVGRSPFDVVRQAAVQALQAAGSEVLYLSADVADAVAMREVVAQARARFGSIDSVIHAAGIQHAVPLADKQSEDMRRVLDPKVRGALVLDQVLAGEPLRLVCYFSSSSSVLGDFGSADYALANRFLSAHALARERRRARGERAGRSLSIEWPLWREGGMGVGDDAGTALYLKSSGQRLLEQTEGLAAFERLLASGATRALVLVGERERLHRMLGLAQVPSAPATQAMAVLMPSQTQTFSTASLEEQVSAELSVLIGDQVKLAPELLDAESNLADFGLDSFGLAELARALSARYDIEVAPSIFFAYSSIARLVGYLLDKHRAEVQAHRHRTATRVDVAAIAPQPASLAPPAAISMSTPAPPQLPVANAIEPAPTVPAFDGEREPIAIIGISGRFPKARDVDQMWRILAEGIDAVDEIPVERFDWRDYYCGLEAQPGRTNSKWAGCLDGVDEFDPLFFEISPREALAMDPRQRLLLQESWNALEDAGYGPHQLRAGPVGIFVGVEEGDYQRVVPDPGVTSNHNGILASRLAYFLDLNGPVLAINTACSSGLVALHQACASLLSGESDTAIAAGANLILTPEPYIGMSQAGMLSPDGRCRAFDRSANGMVPGEAVAVVVLKRWSRAVADGDPIRGLIRASGINHDGRSNGITAPNALAQASLVRQVQRAAGVLPEQIDYVVTHGTGTRLGDPVEIQALVEAFGQPVDGRAYCALTSSKGNFGHTFAASGLLSLIGLVKALEYDTIPPSLYCDQDSDYIAWRDSAFRVNKQARSWPRASGRARLGAVSAFGMSGTNAHVLVQEAPVAVARVAVAQTDVVLALSGKTEAALRERLFGLRDWLASAAAERCELASVSRTLLDGRHHFAHRAAVVVANRASAIAALEHLATLDTADGPDYYLGKAPRGFKGEVALRERAANWPALPSVDAAAYRERLGELARLHCQGYTVAWSALDGLQPAARVHLPGYPFARESYWPKTRISPPVATSVPASPAFPSSHSTPVVISLRPMLRTELSDQARGHARACYVARFSGEEFFLRDHRVRGQAVLPGVAYLELARAALEASSGRPVPSGLQLRHVTWVQPLMVDEPGVEAYIDLHRQDNGEWRYELASGAHDESERYLHGQGFLALVAQAEPTALDLSVLHGNCRVTEFDSAACYAAYQAVGIEYGPSFRAVQRIWVGEGQALVQLRLPVEALSDSGAYTLHPSLLDGALQASIGLAMAQATQGGEPMLSLPFALDSLVLHWPCPNETWVWIRPTPGAQSSRVRKLDLDLCDAQGRVCVALRGFSARLVAQGGTAQPALIPARVEAERVSMAAPINGLASASLPAKAKGVVPILAPAAKATGASTALPATTEGNASSAIPVVKTGAAPGAWLPVGLTMLAPLWTVRRVDDGSEPPAPVHMLLIGGDATQRAIWRQAYPQLRAIDVAPSTTIDELRGQLAATGVIDELVWIAPAQHSQDPTDEALLTAQASGTLALFRLVKALLAEDYASRRLAVTVLTRATQQVHPQDLVAPAHATVHGLAGSLAKEYPHWSVRLIDLDGQNADPPPERCRALPVGSESWAWRRGEWHKPELIALDEPTRGKVPAPYREGGIYVVIGGAGGLGEVWTRHLIEHYRAQVVWIGRRAEDAGLRARLAALAAHGSAPVYLQADAGNRLALSRARETILQRHGRIDGVVHSALVLQDRSLARMDETTLQSALRPKLDVSLRIAQVFADAALDFVLFFSSMMSFSRAAGQGNYAAGCTFKDALALALARRWPGAVKVMNWGYWGSVGVVADARYQERMSRAGIGSIEAEEAMVVLERLLGGPDAQLGLIKLSRAQAVEGVRDDLRGARYGAALPALLPQLAARPLPPEHASRLAAAQAALPPQAMQALSLRLLGQALLGFSLDGRHLLPGGAAGLALAGHYRRWYDTSLRLLDAGGWLQSLPNGDYQILATAGQQDAWPEWEAARAAWLANPQQQAWAQLLEVCLRALPELLTGQRKATDVMFPNSSLRLVEGIYRGNPIADLHNHILFDALEAYVLERLAREPGTRLRLLEIGAGTGGTSAGLLQRLDRYAANIDEYCYTDLSKAFLLHAEQHYAPGRPFLRTKRFNVEEPPQAQGIAADSYDIVVAANVLHATVNIRRTLRHAKVPLRAGGLLALNELGELSLLTHLSFGLLDGWWLYEDPALRLEGSPGLSSEGWERVLAEEGYAPLWRPAEECNRYGQQVLLAQSDGRVKRDVAVPPEMAAAPVEEVSAPASAFTSAQVADSTPAATFAPVTAPIPVPDSRDLEQAVADHVRTLLRECIGKGLDLDPRRIEADRSFSEYGVDSILAVQLVNEINQRLGIVLQTTVLFDYSHLDVLAEYLEQTHQAALRASLPEVSEVPALQAASTLAPKIQAQPSGVAFPLISPTQPIGATLPFVPPSVTGSHRRALISGPGQIQDLRLVAMEVPASLQPRQVRVAVFASSLNFSDLLCVMGLYPNMPAYPFTPGIEASGLVLEVGSAVSTLCPGDEVVCLAQGCHATEIVCHETQAWAKSPQLSFEQACALPVVALTMIDAFHKADLQPGECILIQTAAGGTGLIAMQLARHYGATILATAGSQEKLDYLRDQGAQHLINYREQDFEAEVARITGGRGVDVVINTLSGEAIDKGLRSLSPGGRYIEIAMMALKSAQAVDLSVLDSNQSFFSIDLARLIAERPEKLEQYRRELASLVEQGVLLPTMSRVFALDQLHDAYRYLQDRRNIGKVVLQVPQAVPLADQASAARAVDAVAGVHKAQPVPVNYADEPIAVIGMSGRFAHSPDLDSFWSHLAKGHDLVDPVLRWDLSPSGGRCRDGSFLDEIDRFDPLFFRMSGLEATYMDPQQRLFLEEAWHTLEDAGYAGEAVKGKLCGVYVGCTRGDYAQLCKSAPPQAFWGNSGALIPARIAYYLDLQGPAVAVDTACSSSLVAVHLACQGLRSGDTELALAGGVFVQSTPGFYLAANPAGMLSATGRCHAFDESADGFVPGEGVGAILLKRLSDAIADGDHIHGVIRGGAINQDGRSNGITAPSARSQERLERQVYDRYAVHPETLQMIEAHGTGTQLGDPIEYRALRQAFGHYTQRVGFCALGSVKTNIGHLANAAGIAGILKILLALRHRQLPPSLHFRKGNPAIDFEGSPFYVNTELRLWPAGERAPRRGAVSSFGFSGTNAHLVIEEAPAVPLVARATRRELELVVLSARTAGQLREQAARLLAHCQAQPQTSLGDLAYTLLCGREHRGYRLAAVVRDLAELCEVLSAWLEQGDDSRLQLGALDESGVREQLQQRRLGQVAIETVRAGQLEKLSSVAELFAQGYKLDYAGLFGSGYRRLALPTYPFAQGRYWVDDSLQHAVVPSTPATAPVVPTPVVPAPAVTQAEARQAPSRISTVPDQVMREASVAYLKQLVATTLRVSPTEISAHEPLERYGIDSILVVQLTDSLRQHFDSVGSTLLFEVQTIDALAERLLATEAPALARQLGMDAVAPLEATGSAIEAELPESPPPQPETNSQVQPAPAVVTVAETVGASAAAESSQPKAHGDVAVIGMSGRYPKAIDLNEFWWNLRAGRDCIDEVPAQRWDWRKHFDAQRGLHGRSYSRWGGFIDGVDQFDPRFFRIPPSEAEHIDPQERLFLQTAWLAIEDAGYTPSTLSAKRRVGVFVGAANSTYTLLPSHWSIANRVSFALDFHGPSLAVNSACSSSLTALHLALDSLAHGSSEVAVVGGVSLVLHPMHFNRLSSLGMLSSDAHSRPLGEHADGFVDGEGVGALLLKPLQRAIEDGDSIHGVIKGSMVNAAGKTRSFAVPDAAAQARLVREAQARAGVEADTIGYLEAHSNGGELGDITEMQGLAEAFAGTAERGHRCAIGSVKSNIGYCESAAGIAGLTKVLLQLRYGELVPTLHARCANPRIDFAGTPFALQQELSAWPRPANHPRRAGVSAFGVGGAYAHVIVEEYVAPVETQPEATGRALPIVLSAANAERLRVLAKRLAGFLGSEAGRRTALTDLAYTLQVGREPLAERLGFIAESVEQVREVLLAVAEDREVPLPLVRASLDRGRAGWAMFAEDEDFKRTVEQWIAREKHASLLDLWCRGYPLDWRHLYAAHRPRRIGLLPGYPFAEESYWAPESLRYAGVLEDADAFDATPFEPDQPAGEQS</sequence>
<dbReference type="SUPFAM" id="SSF53901">
    <property type="entry name" value="Thiolase-like"/>
    <property type="match status" value="5"/>
</dbReference>
<evidence type="ECO:0000259" key="14">
    <source>
        <dbReference type="PROSITE" id="PS52004"/>
    </source>
</evidence>
<evidence type="ECO:0000256" key="1">
    <source>
        <dbReference type="ARBA" id="ARBA00004496"/>
    </source>
</evidence>
<dbReference type="InterPro" id="IPR020841">
    <property type="entry name" value="PKS_Beta-ketoAc_synthase_dom"/>
</dbReference>
<feature type="domain" description="Ketosynthase family 3 (KS3)" evidence="14">
    <location>
        <begin position="6187"/>
        <end position="6598"/>
    </location>
</feature>
<feature type="domain" description="Ketosynthase family 3 (KS3)" evidence="14">
    <location>
        <begin position="196"/>
        <end position="634"/>
    </location>
</feature>
<dbReference type="Gene3D" id="3.90.180.10">
    <property type="entry name" value="Medium-chain alcohol dehydrogenases, catalytic domain"/>
    <property type="match status" value="1"/>
</dbReference>
<dbReference type="Pfam" id="PF08659">
    <property type="entry name" value="KR"/>
    <property type="match status" value="3"/>
</dbReference>
<evidence type="ECO:0000256" key="6">
    <source>
        <dbReference type="ARBA" id="ARBA00022679"/>
    </source>
</evidence>
<dbReference type="Gene3D" id="3.40.47.10">
    <property type="match status" value="5"/>
</dbReference>
<dbReference type="InterPro" id="IPR016039">
    <property type="entry name" value="Thiolase-like"/>
</dbReference>
<dbReference type="PANTHER" id="PTHR43775">
    <property type="entry name" value="FATTY ACID SYNTHASE"/>
    <property type="match status" value="1"/>
</dbReference>
<dbReference type="GO" id="GO:0006633">
    <property type="term" value="P:fatty acid biosynthetic process"/>
    <property type="evidence" value="ECO:0007669"/>
    <property type="project" value="InterPro"/>
</dbReference>
<dbReference type="Gene3D" id="3.10.129.110">
    <property type="entry name" value="Polyketide synthase dehydratase"/>
    <property type="match status" value="2"/>
</dbReference>
<feature type="domain" description="Ketosynthase family 3 (KS3)" evidence="14">
    <location>
        <begin position="1782"/>
        <end position="2219"/>
    </location>
</feature>
<dbReference type="InterPro" id="IPR013217">
    <property type="entry name" value="Methyltransf_12"/>
</dbReference>
<evidence type="ECO:0000256" key="8">
    <source>
        <dbReference type="ARBA" id="ARBA00022857"/>
    </source>
</evidence>
<comment type="function">
    <text evidence="11">Involved in production of the polyketide antibiotic thailandamide.</text>
</comment>
<dbReference type="InterPro" id="IPR014031">
    <property type="entry name" value="Ketoacyl_synth_C"/>
</dbReference>
<feature type="active site" description="Proton donor; for dehydratase activity" evidence="12">
    <location>
        <position position="3858"/>
    </location>
</feature>
<dbReference type="Gene3D" id="3.30.70.3290">
    <property type="match status" value="1"/>
</dbReference>
<dbReference type="Pfam" id="PF14765">
    <property type="entry name" value="PS-DH"/>
    <property type="match status" value="2"/>
</dbReference>
<evidence type="ECO:0000256" key="10">
    <source>
        <dbReference type="ARBA" id="ARBA00023315"/>
    </source>
</evidence>